<dbReference type="PIRSF" id="PIRSF001357">
    <property type="entry name" value="DeoC"/>
    <property type="match status" value="1"/>
</dbReference>
<organism evidence="4 5">
    <name type="scientific">Pseudonocardia charpentierae</name>
    <dbReference type="NCBI Taxonomy" id="3075545"/>
    <lineage>
        <taxon>Bacteria</taxon>
        <taxon>Bacillati</taxon>
        <taxon>Actinomycetota</taxon>
        <taxon>Actinomycetes</taxon>
        <taxon>Pseudonocardiales</taxon>
        <taxon>Pseudonocardiaceae</taxon>
        <taxon>Pseudonocardia</taxon>
    </lineage>
</organism>
<dbReference type="EC" id="4.1.2.4" evidence="3"/>
<dbReference type="PANTHER" id="PTHR10889">
    <property type="entry name" value="DEOXYRIBOSE-PHOSPHATE ALDOLASE"/>
    <property type="match status" value="1"/>
</dbReference>
<proteinExistence type="predicted"/>
<dbReference type="PANTHER" id="PTHR10889:SF1">
    <property type="entry name" value="DEOXYRIBOSE-PHOSPHATE ALDOLASE"/>
    <property type="match status" value="1"/>
</dbReference>
<keyword evidence="2" id="KW-0704">Schiff base</keyword>
<dbReference type="Gene3D" id="3.20.20.70">
    <property type="entry name" value="Aldolase class I"/>
    <property type="match status" value="1"/>
</dbReference>
<evidence type="ECO:0000256" key="3">
    <source>
        <dbReference type="NCBIfam" id="TIGR00126"/>
    </source>
</evidence>
<reference evidence="5" key="1">
    <citation type="submission" date="2023-07" db="EMBL/GenBank/DDBJ databases">
        <title>30 novel species of actinomycetes from the DSMZ collection.</title>
        <authorList>
            <person name="Nouioui I."/>
        </authorList>
    </citation>
    <scope>NUCLEOTIDE SEQUENCE [LARGE SCALE GENOMIC DNA]</scope>
    <source>
        <strain evidence="5">DSM 45834</strain>
    </source>
</reference>
<evidence type="ECO:0000256" key="2">
    <source>
        <dbReference type="ARBA" id="ARBA00023270"/>
    </source>
</evidence>
<gene>
    <name evidence="4" type="primary">deoC</name>
    <name evidence="4" type="ORF">RM445_21685</name>
</gene>
<dbReference type="InterPro" id="IPR013785">
    <property type="entry name" value="Aldolase_TIM"/>
</dbReference>
<evidence type="ECO:0000256" key="1">
    <source>
        <dbReference type="ARBA" id="ARBA00022490"/>
    </source>
</evidence>
<keyword evidence="4" id="KW-0456">Lyase</keyword>
<name>A0ABU2NDW8_9PSEU</name>
<dbReference type="InterPro" id="IPR011343">
    <property type="entry name" value="DeoC"/>
</dbReference>
<evidence type="ECO:0000313" key="5">
    <source>
        <dbReference type="Proteomes" id="UP001183202"/>
    </source>
</evidence>
<dbReference type="SUPFAM" id="SSF51569">
    <property type="entry name" value="Aldolase"/>
    <property type="match status" value="1"/>
</dbReference>
<keyword evidence="1" id="KW-0963">Cytoplasm</keyword>
<keyword evidence="5" id="KW-1185">Reference proteome</keyword>
<accession>A0ABU2NDW8</accession>
<protein>
    <recommendedName>
        <fullName evidence="3">Deoxyribose-phosphate aldolase</fullName>
        <ecNumber evidence="3">4.1.2.4</ecNumber>
    </recommendedName>
</protein>
<dbReference type="GO" id="GO:0004139">
    <property type="term" value="F:deoxyribose-phosphate aldolase activity"/>
    <property type="evidence" value="ECO:0007669"/>
    <property type="project" value="UniProtKB-EC"/>
</dbReference>
<dbReference type="RefSeq" id="WP_311558651.1">
    <property type="nucleotide sequence ID" value="NZ_JAVREJ010000016.1"/>
</dbReference>
<evidence type="ECO:0000313" key="4">
    <source>
        <dbReference type="EMBL" id="MDT0352146.1"/>
    </source>
</evidence>
<dbReference type="Proteomes" id="UP001183202">
    <property type="component" value="Unassembled WGS sequence"/>
</dbReference>
<dbReference type="EMBL" id="JAVREJ010000016">
    <property type="protein sequence ID" value="MDT0352146.1"/>
    <property type="molecule type" value="Genomic_DNA"/>
</dbReference>
<dbReference type="SMART" id="SM01133">
    <property type="entry name" value="DeoC"/>
    <property type="match status" value="1"/>
</dbReference>
<comment type="caution">
    <text evidence="4">The sequence shown here is derived from an EMBL/GenBank/DDBJ whole genome shotgun (WGS) entry which is preliminary data.</text>
</comment>
<dbReference type="NCBIfam" id="TIGR00126">
    <property type="entry name" value="deoC"/>
    <property type="match status" value="1"/>
</dbReference>
<dbReference type="InterPro" id="IPR002915">
    <property type="entry name" value="DeoC/FbaB/LacD_aldolase"/>
</dbReference>
<sequence>MLDLATIDPRSLGKYFDHSVLFKWATESDIRSGCKQAVAYNCAAFYASSPHWLPVIIEEVAGSGVHAAAAISFPGGTADWRTKAAETRHAVEAGAEELDIVMNIGALLSGDVRTVQQELKAFVEEAGSCVTKVILEVAYLEDDDIRRAADAVVEAGAVYIKTSTGSYDGCDLHKFTVMRDAVAGTGVKSKVAGVQPPRPQNAYGFLLAGADLIGTRAVPEIIDALDEMRRTGVIPGARTPAAQA</sequence>
<dbReference type="Pfam" id="PF01791">
    <property type="entry name" value="DeoC"/>
    <property type="match status" value="1"/>
</dbReference>